<evidence type="ECO:0000313" key="1">
    <source>
        <dbReference type="EMBL" id="GIY54065.1"/>
    </source>
</evidence>
<dbReference type="AlphaFoldDB" id="A0AAV4U8P6"/>
<dbReference type="Proteomes" id="UP001054945">
    <property type="component" value="Unassembled WGS sequence"/>
</dbReference>
<comment type="caution">
    <text evidence="1">The sequence shown here is derived from an EMBL/GenBank/DDBJ whole genome shotgun (WGS) entry which is preliminary data.</text>
</comment>
<gene>
    <name evidence="1" type="primary">AVEN_112166_1</name>
    <name evidence="1" type="ORF">CEXT_293211</name>
</gene>
<accession>A0AAV4U8P6</accession>
<sequence>MADCYAKQATKREFIDIQTKLTPKYIKNLLKQVIIRNWQLEWTTSPKGREVFAICRTVSTKRLHGNFFINQIITGHGALASYQERFFNKTNSCSCGPVIEDRTF</sequence>
<protein>
    <submittedName>
        <fullName evidence="1">RNase H domain-containing protein</fullName>
    </submittedName>
</protein>
<dbReference type="EMBL" id="BPLR01012466">
    <property type="protein sequence ID" value="GIY54065.1"/>
    <property type="molecule type" value="Genomic_DNA"/>
</dbReference>
<reference evidence="1 2" key="1">
    <citation type="submission" date="2021-06" db="EMBL/GenBank/DDBJ databases">
        <title>Caerostris extrusa draft genome.</title>
        <authorList>
            <person name="Kono N."/>
            <person name="Arakawa K."/>
        </authorList>
    </citation>
    <scope>NUCLEOTIDE SEQUENCE [LARGE SCALE GENOMIC DNA]</scope>
</reference>
<proteinExistence type="predicted"/>
<keyword evidence="2" id="KW-1185">Reference proteome</keyword>
<organism evidence="1 2">
    <name type="scientific">Caerostris extrusa</name>
    <name type="common">Bark spider</name>
    <name type="synonym">Caerostris bankana</name>
    <dbReference type="NCBI Taxonomy" id="172846"/>
    <lineage>
        <taxon>Eukaryota</taxon>
        <taxon>Metazoa</taxon>
        <taxon>Ecdysozoa</taxon>
        <taxon>Arthropoda</taxon>
        <taxon>Chelicerata</taxon>
        <taxon>Arachnida</taxon>
        <taxon>Araneae</taxon>
        <taxon>Araneomorphae</taxon>
        <taxon>Entelegynae</taxon>
        <taxon>Araneoidea</taxon>
        <taxon>Araneidae</taxon>
        <taxon>Caerostris</taxon>
    </lineage>
</organism>
<name>A0AAV4U8P6_CAEEX</name>
<evidence type="ECO:0000313" key="2">
    <source>
        <dbReference type="Proteomes" id="UP001054945"/>
    </source>
</evidence>